<dbReference type="InterPro" id="IPR009057">
    <property type="entry name" value="Homeodomain-like_sf"/>
</dbReference>
<proteinExistence type="predicted"/>
<name>A0A061RG88_9CHLO</name>
<keyword evidence="4 5" id="KW-0238">DNA-binding</keyword>
<dbReference type="InterPro" id="IPR044977">
    <property type="entry name" value="RLT1-3"/>
</dbReference>
<organism evidence="10">
    <name type="scientific">Tetraselmis sp. GSL018</name>
    <dbReference type="NCBI Taxonomy" id="582737"/>
    <lineage>
        <taxon>Eukaryota</taxon>
        <taxon>Viridiplantae</taxon>
        <taxon>Chlorophyta</taxon>
        <taxon>core chlorophytes</taxon>
        <taxon>Chlorodendrophyceae</taxon>
        <taxon>Chlorodendrales</taxon>
        <taxon>Chlorodendraceae</taxon>
        <taxon>Tetraselmis</taxon>
    </lineage>
</organism>
<feature type="region of interest" description="Disordered" evidence="6">
    <location>
        <begin position="535"/>
        <end position="556"/>
    </location>
</feature>
<gene>
    <name evidence="10" type="ORF">TSPGSL018_5895</name>
</gene>
<feature type="region of interest" description="Disordered" evidence="6">
    <location>
        <begin position="81"/>
        <end position="108"/>
    </location>
</feature>
<keyword evidence="4 5" id="KW-0371">Homeobox</keyword>
<dbReference type="PROSITE" id="PS51913">
    <property type="entry name" value="HTH_HARE"/>
    <property type="match status" value="1"/>
</dbReference>
<dbReference type="Pfam" id="PF02791">
    <property type="entry name" value="DDT"/>
    <property type="match status" value="1"/>
</dbReference>
<dbReference type="InterPro" id="IPR028941">
    <property type="entry name" value="WHIM2_dom"/>
</dbReference>
<feature type="domain" description="DDT" evidence="8">
    <location>
        <begin position="409"/>
        <end position="470"/>
    </location>
</feature>
<feature type="compositionally biased region" description="Basic and acidic residues" evidence="6">
    <location>
        <begin position="1233"/>
        <end position="1246"/>
    </location>
</feature>
<dbReference type="PROSITE" id="PS50071">
    <property type="entry name" value="HOMEOBOX_2"/>
    <property type="match status" value="1"/>
</dbReference>
<evidence type="ECO:0000256" key="5">
    <source>
        <dbReference type="RuleBase" id="RU000682"/>
    </source>
</evidence>
<sequence>MEYGSFDQGRVSGIHPAEVPPRSQASRPQLKTPFQKNALEQAFAVNQYPSDEVRRELGERLGLTPSQVQVWFTHRRRKAKKGEATTVVRSENQTHSTVNEPKSPGATGVFTERQRSAADDGATDDEGDAQALADSERREVIELAKRLLEVQYRADGPLLGFEYDEPPIEEPAAAGGAKRKRVVTKDIDIEAREDGTFVAFGKRTKPGSRKAHAMVDRSQQWGAGDGTEGGRSAQMQQKLDQAMRKEAERKEKERRKEEERLQKEAVKEALRRQKEEERMRVAQERERKKELERQEKLRLAEQRRRESERRKMEAAMEKERKAEEKRREREMQRALAAQEKAAMKAKQREAGIGLIEDEELEWEQHMKDRAEHGYGSDTDGDAAALDCGARQRFPPCSVGLKEAFASSLKELGPDIVMVWSFCTSFPEVVGLWPSTTVEELLLAVVEGSCSRLLAETNIALIRLALADMEESHAKGAIQQAQNVVDRAVFNAALWLEEAWAWGFETDVWRAHLNAMTWPEILRQLAITMGRGRRRPQWPAEGQVMSGEPGEDVVEGEDDTVLRLRRPPRFPEGSIKHCIWDILARAGPEGLSIKKIVEKIQGKGTKDLSAYKSPEQRVTRVVSTDLLFHRVRPGVFALQSLVAYSQKIMEQVEQGTGGADGQDPEMTVELVEDEPANGDEGGNHSDTEGDSEADGEEDEEGLAASAEPWVLALEHSDYDDLSLADRVQALVFLVRIVLDGPTLRTRLEARMDESLKVRKYVRGITKEEKRRKQAEAAAKAAEVAREALKTLERQKNQLEASGADCEGDSFETRKESFEEAAKKAMAEAEGRLKAEGDTDANGGDEDEEQKERAEALRRAEHACSIRFMPIGEDRRHSRYWRFVQFEGPETDQSRGRLVFEDSQTGNWFLLSDEDSLDALIGSLFSQGMREGPLSKALKRSNEELKQHMPTHVLSLPHAREEKALRREHARWLSTQCTAAAAVLNASHGRRRSAMRLACGSSEPLRLAKLKMDLSDLMAAIPPNAVEGVDRHSLEERISACSSAADVRLCLGELEDALSPEFVSPEFRFRPYLIKGAWIPCGKEVWRIPGPDEVPQFIYEYIQQLSEPLQWLPPTTASVALRVQSLDAAVLYSGPDSAARDLMASYRYIQRPTPLVMHGVGASFHLEGHSHGDQAYVESVFSLGEEDRQLLLPDFPFETLQRGSTAFELPLELLVPQAPLEVHQHHGQHPVGQRSNRERCRTTRKDRSATNGSQEDSFGSQPASHGGVQPGSRGGGFGGRIRIRGRGGRHAISVVHGSPARHRPSQPQPSPSNGPSEMSSEGFAPEQRVREDSESPEISDMDSD</sequence>
<dbReference type="Pfam" id="PF05066">
    <property type="entry name" value="HARE-HTH"/>
    <property type="match status" value="1"/>
</dbReference>
<dbReference type="PROSITE" id="PS50827">
    <property type="entry name" value="DDT"/>
    <property type="match status" value="1"/>
</dbReference>
<evidence type="ECO:0000256" key="4">
    <source>
        <dbReference type="PROSITE-ProRule" id="PRU00108"/>
    </source>
</evidence>
<feature type="compositionally biased region" description="Polar residues" evidence="6">
    <location>
        <begin position="23"/>
        <end position="34"/>
    </location>
</feature>
<feature type="region of interest" description="Disordered" evidence="6">
    <location>
        <begin position="673"/>
        <end position="702"/>
    </location>
</feature>
<feature type="compositionally biased region" description="Acidic residues" evidence="6">
    <location>
        <begin position="1332"/>
        <end position="1342"/>
    </location>
</feature>
<feature type="compositionally biased region" description="Acidic residues" evidence="6">
    <location>
        <begin position="687"/>
        <end position="700"/>
    </location>
</feature>
<dbReference type="SMART" id="SM00389">
    <property type="entry name" value="HOX"/>
    <property type="match status" value="1"/>
</dbReference>
<feature type="region of interest" description="Disordered" evidence="6">
    <location>
        <begin position="1293"/>
        <end position="1342"/>
    </location>
</feature>
<evidence type="ECO:0000256" key="3">
    <source>
        <dbReference type="ARBA" id="ARBA00023242"/>
    </source>
</evidence>
<evidence type="ECO:0000259" key="9">
    <source>
        <dbReference type="PROSITE" id="PS51913"/>
    </source>
</evidence>
<feature type="DNA-binding region" description="Homeobox" evidence="4">
    <location>
        <begin position="34"/>
        <end position="83"/>
    </location>
</feature>
<feature type="compositionally biased region" description="Polar residues" evidence="6">
    <location>
        <begin position="87"/>
        <end position="100"/>
    </location>
</feature>
<accession>A0A061RG88</accession>
<dbReference type="Gene3D" id="1.10.10.60">
    <property type="entry name" value="Homeodomain-like"/>
    <property type="match status" value="1"/>
</dbReference>
<dbReference type="PANTHER" id="PTHR36968:SF5">
    <property type="entry name" value="HOMEOBOX-DDT DOMAIN PROTEIN RLT2"/>
    <property type="match status" value="1"/>
</dbReference>
<dbReference type="InterPro" id="IPR028942">
    <property type="entry name" value="WHIM1_dom"/>
</dbReference>
<evidence type="ECO:0000256" key="2">
    <source>
        <dbReference type="ARBA" id="ARBA00023163"/>
    </source>
</evidence>
<feature type="compositionally biased region" description="Gly residues" evidence="6">
    <location>
        <begin position="1266"/>
        <end position="1277"/>
    </location>
</feature>
<keyword evidence="3 4" id="KW-0539">Nucleus</keyword>
<feature type="region of interest" description="Disordered" evidence="6">
    <location>
        <begin position="1221"/>
        <end position="1281"/>
    </location>
</feature>
<reference evidence="10" key="1">
    <citation type="submission" date="2014-05" db="EMBL/GenBank/DDBJ databases">
        <title>The transcriptome of the halophilic microalga Tetraselmis sp. GSL018 isolated from the Great Salt Lake, Utah.</title>
        <authorList>
            <person name="Jinkerson R.E."/>
            <person name="D'Adamo S."/>
            <person name="Posewitz M.C."/>
        </authorList>
    </citation>
    <scope>NUCLEOTIDE SEQUENCE</scope>
    <source>
        <strain evidence="10">GSL018</strain>
    </source>
</reference>
<evidence type="ECO:0000259" key="7">
    <source>
        <dbReference type="PROSITE" id="PS50071"/>
    </source>
</evidence>
<dbReference type="InterPro" id="IPR001356">
    <property type="entry name" value="HD"/>
</dbReference>
<dbReference type="CDD" id="cd00086">
    <property type="entry name" value="homeodomain"/>
    <property type="match status" value="1"/>
</dbReference>
<feature type="region of interest" description="Disordered" evidence="6">
    <location>
        <begin position="794"/>
        <end position="853"/>
    </location>
</feature>
<feature type="domain" description="HTH HARE-type" evidence="9">
    <location>
        <begin position="572"/>
        <end position="640"/>
    </location>
</feature>
<feature type="compositionally biased region" description="Basic and acidic residues" evidence="6">
    <location>
        <begin position="241"/>
        <end position="326"/>
    </location>
</feature>
<feature type="region of interest" description="Disordered" evidence="6">
    <location>
        <begin position="201"/>
        <end position="326"/>
    </location>
</feature>
<evidence type="ECO:0000256" key="6">
    <source>
        <dbReference type="SAM" id="MobiDB-lite"/>
    </source>
</evidence>
<dbReference type="Pfam" id="PF15612">
    <property type="entry name" value="WHIM1"/>
    <property type="match status" value="1"/>
</dbReference>
<evidence type="ECO:0000313" key="10">
    <source>
        <dbReference type="EMBL" id="JAC69645.1"/>
    </source>
</evidence>
<dbReference type="PANTHER" id="PTHR36968">
    <property type="entry name" value="HOMEOBOX-DDT DOMAIN PROTEIN RLT2"/>
    <property type="match status" value="1"/>
</dbReference>
<dbReference type="InterPro" id="IPR018501">
    <property type="entry name" value="DDT_dom"/>
</dbReference>
<comment type="subcellular location">
    <subcellularLocation>
        <location evidence="1 4 5">Nucleus</location>
    </subcellularLocation>
</comment>
<keyword evidence="2" id="KW-0804">Transcription</keyword>
<feature type="compositionally biased region" description="Polar residues" evidence="6">
    <location>
        <begin position="1247"/>
        <end position="1261"/>
    </location>
</feature>
<dbReference type="GO" id="GO:0003677">
    <property type="term" value="F:DNA binding"/>
    <property type="evidence" value="ECO:0007669"/>
    <property type="project" value="UniProtKB-UniRule"/>
</dbReference>
<feature type="compositionally biased region" description="Basic residues" evidence="6">
    <location>
        <begin position="202"/>
        <end position="212"/>
    </location>
</feature>
<feature type="region of interest" description="Disordered" evidence="6">
    <location>
        <begin position="1"/>
        <end position="34"/>
    </location>
</feature>
<evidence type="ECO:0000256" key="1">
    <source>
        <dbReference type="ARBA" id="ARBA00004123"/>
    </source>
</evidence>
<dbReference type="SUPFAM" id="SSF46689">
    <property type="entry name" value="Homeodomain-like"/>
    <property type="match status" value="1"/>
</dbReference>
<dbReference type="Pfam" id="PF15613">
    <property type="entry name" value="WSD"/>
    <property type="match status" value="1"/>
</dbReference>
<dbReference type="GO" id="GO:0006357">
    <property type="term" value="P:regulation of transcription by RNA polymerase II"/>
    <property type="evidence" value="ECO:0007669"/>
    <property type="project" value="InterPro"/>
</dbReference>
<feature type="compositionally biased region" description="Basic and acidic residues" evidence="6">
    <location>
        <begin position="809"/>
        <end position="835"/>
    </location>
</feature>
<protein>
    <submittedName>
        <fullName evidence="10">Homeodomain protein</fullName>
    </submittedName>
</protein>
<dbReference type="Pfam" id="PF00046">
    <property type="entry name" value="Homeodomain"/>
    <property type="match status" value="1"/>
</dbReference>
<dbReference type="InterPro" id="IPR007759">
    <property type="entry name" value="Asxl_HARE-HTH"/>
</dbReference>
<evidence type="ECO:0000259" key="8">
    <source>
        <dbReference type="PROSITE" id="PS50827"/>
    </source>
</evidence>
<feature type="domain" description="Homeobox" evidence="7">
    <location>
        <begin position="32"/>
        <end position="82"/>
    </location>
</feature>
<dbReference type="EMBL" id="GBEZ01016620">
    <property type="protein sequence ID" value="JAC69645.1"/>
    <property type="molecule type" value="Transcribed_RNA"/>
</dbReference>
<dbReference type="GO" id="GO:0005634">
    <property type="term" value="C:nucleus"/>
    <property type="evidence" value="ECO:0007669"/>
    <property type="project" value="UniProtKB-SubCell"/>
</dbReference>